<evidence type="ECO:0000313" key="2">
    <source>
        <dbReference type="Proteomes" id="UP000037178"/>
    </source>
</evidence>
<dbReference type="AlphaFoldDB" id="A0A0J9EB95"/>
<sequence>MKESDLYGPVKTHLEAQGFAVKGEVGAADVVAMRDEEMAVVELKLAFSLTLLHQAVARLAVTDQVYVCVARPKKWKPLQANIKLCRRLGLGVMSLRASDGFLEVHAEPGPYAPRKSKTRKARLEKEFARRIGDPNDGGATRHGLVTAYRQDAIRCATYLAEYGASRGAAVKADTGVSRATTLMRDNHYGWFEKVEKGVYRLNEAGRAALADWGDALE</sequence>
<dbReference type="InterPro" id="IPR018679">
    <property type="entry name" value="DUF2161"/>
</dbReference>
<keyword evidence="2" id="KW-1185">Reference proteome</keyword>
<dbReference type="Proteomes" id="UP000037178">
    <property type="component" value="Unassembled WGS sequence"/>
</dbReference>
<dbReference type="STRING" id="1675527.AIOL_000192"/>
<comment type="caution">
    <text evidence="1">The sequence shown here is derived from an EMBL/GenBank/DDBJ whole genome shotgun (WGS) entry which is preliminary data.</text>
</comment>
<dbReference type="PATRIC" id="fig|1675527.3.peg.229"/>
<evidence type="ECO:0000313" key="1">
    <source>
        <dbReference type="EMBL" id="KMW60042.1"/>
    </source>
</evidence>
<dbReference type="RefSeq" id="WP_049641174.1">
    <property type="nucleotide sequence ID" value="NZ_LFTY01000001.1"/>
</dbReference>
<accession>A0A0J9EB95</accession>
<reference evidence="1 2" key="1">
    <citation type="submission" date="2015-06" db="EMBL/GenBank/DDBJ databases">
        <title>Draft genome sequence of an Alphaproteobacteria species associated to the Mediterranean sponge Oscarella lobularis.</title>
        <authorList>
            <person name="Jourda C."/>
            <person name="Santini S."/>
            <person name="Claverie J.-M."/>
        </authorList>
    </citation>
    <scope>NUCLEOTIDE SEQUENCE [LARGE SCALE GENOMIC DNA]</scope>
    <source>
        <strain evidence="1">IGS</strain>
    </source>
</reference>
<name>A0A0J9EB95_9RHOB</name>
<dbReference type="OrthoDB" id="9795163at2"/>
<protein>
    <submittedName>
        <fullName evidence="1">Uncharacterized protein</fullName>
    </submittedName>
</protein>
<dbReference type="Pfam" id="PF09929">
    <property type="entry name" value="DUF2161"/>
    <property type="match status" value="1"/>
</dbReference>
<organism evidence="1 2">
    <name type="scientific">Candidatus Rhodobacter oscarellae</name>
    <dbReference type="NCBI Taxonomy" id="1675527"/>
    <lineage>
        <taxon>Bacteria</taxon>
        <taxon>Pseudomonadati</taxon>
        <taxon>Pseudomonadota</taxon>
        <taxon>Alphaproteobacteria</taxon>
        <taxon>Rhodobacterales</taxon>
        <taxon>Rhodobacter group</taxon>
        <taxon>Rhodobacter</taxon>
    </lineage>
</organism>
<proteinExistence type="predicted"/>
<gene>
    <name evidence="1" type="ORF">AIOL_000192</name>
</gene>
<dbReference type="EMBL" id="LFTY01000001">
    <property type="protein sequence ID" value="KMW60042.1"/>
    <property type="molecule type" value="Genomic_DNA"/>
</dbReference>